<sequence length="106" mass="11572">MNKPLLEMLGLKKKPVTTRSGTVTRIGFAHPSGETQGYFVLVLEGEREPIKFLFQKPRSDLETLALTMPGDQLTLTIKGEIGDGWCHVVGVTNTDLMAAIAVGMTR</sequence>
<dbReference type="RefSeq" id="WP_092399956.1">
    <property type="nucleotide sequence ID" value="NZ_JBANDC010000019.1"/>
</dbReference>
<evidence type="ECO:0000313" key="1">
    <source>
        <dbReference type="EMBL" id="MEM4990020.1"/>
    </source>
</evidence>
<proteinExistence type="predicted"/>
<dbReference type="Proteomes" id="UP001495910">
    <property type="component" value="Unassembled WGS sequence"/>
</dbReference>
<name>A0ABU9Q181_9BURK</name>
<accession>A0ABU9Q181</accession>
<protein>
    <submittedName>
        <fullName evidence="1">Uncharacterized protein</fullName>
    </submittedName>
</protein>
<organism evidence="1 2">
    <name type="scientific">Collimonas rhizosphaerae</name>
    <dbReference type="NCBI Taxonomy" id="3126357"/>
    <lineage>
        <taxon>Bacteria</taxon>
        <taxon>Pseudomonadati</taxon>
        <taxon>Pseudomonadota</taxon>
        <taxon>Betaproteobacteria</taxon>
        <taxon>Burkholderiales</taxon>
        <taxon>Oxalobacteraceae</taxon>
        <taxon>Collimonas</taxon>
    </lineage>
</organism>
<gene>
    <name evidence="1" type="ORF">V8G57_21710</name>
</gene>
<evidence type="ECO:0000313" key="2">
    <source>
        <dbReference type="Proteomes" id="UP001495910"/>
    </source>
</evidence>
<dbReference type="EMBL" id="JBANDC010000019">
    <property type="protein sequence ID" value="MEM4990020.1"/>
    <property type="molecule type" value="Genomic_DNA"/>
</dbReference>
<comment type="caution">
    <text evidence="1">The sequence shown here is derived from an EMBL/GenBank/DDBJ whole genome shotgun (WGS) entry which is preliminary data.</text>
</comment>
<keyword evidence="2" id="KW-1185">Reference proteome</keyword>
<reference evidence="1 2" key="1">
    <citation type="submission" date="2024-02" db="EMBL/GenBank/DDBJ databases">
        <title>Draft genome sequence of Collimonas sp. strain H4R21, an effective mineral-weathering bacterial strain isolated from the beech rhizosphere.</title>
        <authorList>
            <person name="Morin E."/>
            <person name="Uroz S."/>
            <person name="Leveau J.H.J."/>
            <person name="Kumar R."/>
            <person name="Rey M.W."/>
            <person name="Pham J."/>
        </authorList>
    </citation>
    <scope>NUCLEOTIDE SEQUENCE [LARGE SCALE GENOMIC DNA]</scope>
    <source>
        <strain evidence="1 2">H4R21</strain>
    </source>
</reference>